<comment type="caution">
    <text evidence="2">The sequence shown here is derived from an EMBL/GenBank/DDBJ whole genome shotgun (WGS) entry which is preliminary data.</text>
</comment>
<keyword evidence="1" id="KW-0812">Transmembrane</keyword>
<dbReference type="PIRSF" id="PIRSF004923">
    <property type="entry name" value="RseC"/>
    <property type="match status" value="1"/>
</dbReference>
<dbReference type="RefSeq" id="WP_036547293.1">
    <property type="nucleotide sequence ID" value="NZ_JBKBNO010000009.1"/>
</dbReference>
<evidence type="ECO:0000256" key="1">
    <source>
        <dbReference type="SAM" id="Phobius"/>
    </source>
</evidence>
<keyword evidence="1" id="KW-1133">Transmembrane helix</keyword>
<feature type="transmembrane region" description="Helical" evidence="1">
    <location>
        <begin position="81"/>
        <end position="101"/>
    </location>
</feature>
<dbReference type="EMBL" id="JMSZ01000030">
    <property type="protein sequence ID" value="KDE39566.1"/>
    <property type="molecule type" value="Genomic_DNA"/>
</dbReference>
<reference evidence="2 3" key="1">
    <citation type="journal article" date="2005" name="Int. J. Syst. Evol. Microbiol.">
        <title>Nitrincola lacisaponensis gen. nov., sp. nov., a novel alkaliphilic bacterium isolated from an alkaline, saline lake.</title>
        <authorList>
            <person name="Dimitriu P.A."/>
            <person name="Shukla S.K."/>
            <person name="Conradt J."/>
            <person name="Marquez M.C."/>
            <person name="Ventosa A."/>
            <person name="Maglia A."/>
            <person name="Peyton B.M."/>
            <person name="Pinkart H.C."/>
            <person name="Mormile M.R."/>
        </authorList>
    </citation>
    <scope>NUCLEOTIDE SEQUENCE [LARGE SCALE GENOMIC DNA]</scope>
    <source>
        <strain evidence="2 3">4CA</strain>
    </source>
</reference>
<sequence>MLEEIAEVVEVHPDHLLVSSSRLSACQSCQASQDCGQRKLASLFGNKQVIVRIENPDHWPVETGQSVVIGLHEGALLRSSLLLYLFPLLLMMLVALLVSYFTGKEGMVILSGLLGLLLGFWLARIFSAQLLSNPKYYPVLLKAHH</sequence>
<protein>
    <submittedName>
        <fullName evidence="2">Sigma factor RpoE regulatory protein RseC</fullName>
    </submittedName>
</protein>
<evidence type="ECO:0000313" key="2">
    <source>
        <dbReference type="EMBL" id="KDE39566.1"/>
    </source>
</evidence>
<keyword evidence="3" id="KW-1185">Reference proteome</keyword>
<gene>
    <name evidence="2" type="ORF">ADINL_2020</name>
</gene>
<keyword evidence="1" id="KW-0472">Membrane</keyword>
<proteinExistence type="predicted"/>
<dbReference type="AlphaFoldDB" id="A0A063Y480"/>
<organism evidence="2 3">
    <name type="scientific">Nitrincola lacisaponensis</name>
    <dbReference type="NCBI Taxonomy" id="267850"/>
    <lineage>
        <taxon>Bacteria</taxon>
        <taxon>Pseudomonadati</taxon>
        <taxon>Pseudomonadota</taxon>
        <taxon>Gammaproteobacteria</taxon>
        <taxon>Oceanospirillales</taxon>
        <taxon>Oceanospirillaceae</taxon>
        <taxon>Nitrincola</taxon>
    </lineage>
</organism>
<accession>A0A063Y480</accession>
<dbReference type="STRING" id="267850.ADINL_2020"/>
<dbReference type="PANTHER" id="PTHR35867:SF1">
    <property type="entry name" value="PROTEIN RSEC"/>
    <property type="match status" value="1"/>
</dbReference>
<dbReference type="OrthoDB" id="9795854at2"/>
<dbReference type="InterPro" id="IPR026268">
    <property type="entry name" value="RseC"/>
</dbReference>
<evidence type="ECO:0000313" key="3">
    <source>
        <dbReference type="Proteomes" id="UP000027318"/>
    </source>
</evidence>
<dbReference type="InterPro" id="IPR007359">
    <property type="entry name" value="SigmaE_reg_RseC_MucC"/>
</dbReference>
<feature type="transmembrane region" description="Helical" evidence="1">
    <location>
        <begin position="107"/>
        <end position="126"/>
    </location>
</feature>
<dbReference type="Pfam" id="PF04246">
    <property type="entry name" value="RseC_MucC"/>
    <property type="match status" value="1"/>
</dbReference>
<dbReference type="Proteomes" id="UP000027318">
    <property type="component" value="Unassembled WGS sequence"/>
</dbReference>
<name>A0A063Y480_9GAMM</name>
<dbReference type="PANTHER" id="PTHR35867">
    <property type="entry name" value="PROTEIN RSEC"/>
    <property type="match status" value="1"/>
</dbReference>